<dbReference type="SMART" id="SM00450">
    <property type="entry name" value="RHOD"/>
    <property type="match status" value="1"/>
</dbReference>
<dbReference type="Gene3D" id="3.50.50.60">
    <property type="entry name" value="FAD/NAD(P)-binding domain"/>
    <property type="match status" value="2"/>
</dbReference>
<comment type="caution">
    <text evidence="9">The sequence shown here is derived from an EMBL/GenBank/DDBJ whole genome shotgun (WGS) entry which is preliminary data.</text>
</comment>
<comment type="similarity">
    <text evidence="2">Belongs to the class-III pyridine nucleotide-disulfide oxidoreductase family.</text>
</comment>
<sequence>MKIIIIGSVASGTSVATKTRRNTERAEITLYDKDTDISYAVCGIPYAIGGEVGDFDELTPRDAQWFKARHNVDVHTSHDVLSINHAAKKVLVKNLLTGETFEDKYDLLVFATGASYQTPEVFQNQAFDNVFQVRNIHSGKIIKSFIDEHQPKTAVVVGAGYIGLEMAEQLKTQGLDVIVLQRSKHPMPHFGWDMSIRIEEEMRKQGIQFRAEETIVEVNGRTRLESAVTSQGNVLEADLYILATGVVPNTSLATSIGVTLGETGAIATDTSLQTNLEGVYAVGDVAESFHVITGKPIYRPMATTANKMGRIAGDAMTGGALRFQGILGTGILRFFDLTIAQTGLTEKEALAEGYEVAVLFNIKPDKPTYMAGKDMVIKAVADKQTHRILGVQIIGPQGVDKRIDIFASTITLGVKAEDLFHMDLAYAPPFSTTKDAVAYTGMALTNALNTAPLMTPQTLLALQDKHTEMTIIDARTAESYAEAHIPGAIHIPLSALRDQSVNLDKDKLTIVYCYKGVAGNAAQNILRHEGFKTVYNLTGVMIIIKKLLSKSRKSLSN</sequence>
<dbReference type="PANTHER" id="PTHR43429:SF1">
    <property type="entry name" value="NAD(P)H SULFUR OXIDOREDUCTASE (COA-DEPENDENT)"/>
    <property type="match status" value="1"/>
</dbReference>
<keyword evidence="3" id="KW-0285">Flavoprotein</keyword>
<dbReference type="Proteomes" id="UP000530186">
    <property type="component" value="Unassembled WGS sequence"/>
</dbReference>
<dbReference type="PROSITE" id="PS50206">
    <property type="entry name" value="RHODANESE_3"/>
    <property type="match status" value="1"/>
</dbReference>
<gene>
    <name evidence="9" type="ORF">HZR21_04630</name>
</gene>
<dbReference type="AlphaFoldDB" id="A0A7V8N0K8"/>
<reference evidence="9 10" key="1">
    <citation type="submission" date="2020-07" db="EMBL/GenBank/DDBJ databases">
        <authorList>
            <person name="Hilgarth M."/>
            <person name="Werum V."/>
            <person name="Vogel R.F."/>
        </authorList>
    </citation>
    <scope>NUCLEOTIDE SEQUENCE [LARGE SCALE GENOMIC DNA]</scope>
    <source>
        <strain evidence="9 10">DSM 28961</strain>
    </source>
</reference>
<name>A0A7V8N0K8_9LACT</name>
<comment type="cofactor">
    <cofactor evidence="1">
        <name>FAD</name>
        <dbReference type="ChEBI" id="CHEBI:57692"/>
    </cofactor>
</comment>
<keyword evidence="7" id="KW-0676">Redox-active center</keyword>
<keyword evidence="5" id="KW-0560">Oxidoreductase</keyword>
<dbReference type="SUPFAM" id="SSF55424">
    <property type="entry name" value="FAD/NAD-linked reductases, dimerisation (C-terminal) domain"/>
    <property type="match status" value="1"/>
</dbReference>
<dbReference type="InterPro" id="IPR023753">
    <property type="entry name" value="FAD/NAD-binding_dom"/>
</dbReference>
<evidence type="ECO:0000256" key="4">
    <source>
        <dbReference type="ARBA" id="ARBA00022827"/>
    </source>
</evidence>
<dbReference type="GO" id="GO:0016491">
    <property type="term" value="F:oxidoreductase activity"/>
    <property type="evidence" value="ECO:0007669"/>
    <property type="project" value="UniProtKB-KW"/>
</dbReference>
<proteinExistence type="inferred from homology"/>
<dbReference type="InterPro" id="IPR004099">
    <property type="entry name" value="Pyr_nucl-diS_OxRdtase_dimer"/>
</dbReference>
<dbReference type="InterPro" id="IPR001307">
    <property type="entry name" value="Thiosulphate_STrfase_CS"/>
</dbReference>
<dbReference type="InterPro" id="IPR001763">
    <property type="entry name" value="Rhodanese-like_dom"/>
</dbReference>
<evidence type="ECO:0000259" key="8">
    <source>
        <dbReference type="PROSITE" id="PS50206"/>
    </source>
</evidence>
<dbReference type="SUPFAM" id="SSF51905">
    <property type="entry name" value="FAD/NAD(P)-binding domain"/>
    <property type="match status" value="1"/>
</dbReference>
<evidence type="ECO:0000256" key="2">
    <source>
        <dbReference type="ARBA" id="ARBA00009130"/>
    </source>
</evidence>
<keyword evidence="4" id="KW-0274">FAD</keyword>
<organism evidence="9 10">
    <name type="scientific">Pseudolactococcus laudensis</name>
    <dbReference type="NCBI Taxonomy" id="1494461"/>
    <lineage>
        <taxon>Bacteria</taxon>
        <taxon>Bacillati</taxon>
        <taxon>Bacillota</taxon>
        <taxon>Bacilli</taxon>
        <taxon>Lactobacillales</taxon>
        <taxon>Streptococcaceae</taxon>
        <taxon>Pseudolactococcus</taxon>
    </lineage>
</organism>
<dbReference type="InterPro" id="IPR036188">
    <property type="entry name" value="FAD/NAD-bd_sf"/>
</dbReference>
<dbReference type="Pfam" id="PF07992">
    <property type="entry name" value="Pyr_redox_2"/>
    <property type="match status" value="1"/>
</dbReference>
<dbReference type="Pfam" id="PF02852">
    <property type="entry name" value="Pyr_redox_dim"/>
    <property type="match status" value="1"/>
</dbReference>
<dbReference type="InterPro" id="IPR036873">
    <property type="entry name" value="Rhodanese-like_dom_sf"/>
</dbReference>
<keyword evidence="6" id="KW-0558">Oxidation</keyword>
<dbReference type="PRINTS" id="PR00411">
    <property type="entry name" value="PNDRDTASEI"/>
</dbReference>
<accession>A0A7V8N0K8</accession>
<evidence type="ECO:0000256" key="7">
    <source>
        <dbReference type="ARBA" id="ARBA00023284"/>
    </source>
</evidence>
<evidence type="ECO:0000313" key="10">
    <source>
        <dbReference type="Proteomes" id="UP000530186"/>
    </source>
</evidence>
<dbReference type="PROSITE" id="PS00380">
    <property type="entry name" value="RHODANESE_1"/>
    <property type="match status" value="1"/>
</dbReference>
<dbReference type="Pfam" id="PF00581">
    <property type="entry name" value="Rhodanese"/>
    <property type="match status" value="1"/>
</dbReference>
<dbReference type="GO" id="GO:0004792">
    <property type="term" value="F:thiosulfate-cyanide sulfurtransferase activity"/>
    <property type="evidence" value="ECO:0007669"/>
    <property type="project" value="InterPro"/>
</dbReference>
<evidence type="ECO:0000256" key="5">
    <source>
        <dbReference type="ARBA" id="ARBA00023002"/>
    </source>
</evidence>
<dbReference type="EMBL" id="JACBNY010000005">
    <property type="protein sequence ID" value="MBA0016436.1"/>
    <property type="molecule type" value="Genomic_DNA"/>
</dbReference>
<dbReference type="InterPro" id="IPR016156">
    <property type="entry name" value="FAD/NAD-linked_Rdtase_dimer_sf"/>
</dbReference>
<keyword evidence="10" id="KW-1185">Reference proteome</keyword>
<dbReference type="InterPro" id="IPR050260">
    <property type="entry name" value="FAD-bd_OxRdtase"/>
</dbReference>
<evidence type="ECO:0000313" key="9">
    <source>
        <dbReference type="EMBL" id="MBA0016436.1"/>
    </source>
</evidence>
<dbReference type="SUPFAM" id="SSF52821">
    <property type="entry name" value="Rhodanese/Cell cycle control phosphatase"/>
    <property type="match status" value="1"/>
</dbReference>
<evidence type="ECO:0000256" key="3">
    <source>
        <dbReference type="ARBA" id="ARBA00022630"/>
    </source>
</evidence>
<feature type="domain" description="Rhodanese" evidence="8">
    <location>
        <begin position="465"/>
        <end position="549"/>
    </location>
</feature>
<evidence type="ECO:0000256" key="6">
    <source>
        <dbReference type="ARBA" id="ARBA00023097"/>
    </source>
</evidence>
<protein>
    <submittedName>
        <fullName evidence="9">FAD-dependent oxidoreductase</fullName>
    </submittedName>
</protein>
<dbReference type="Gene3D" id="3.40.250.10">
    <property type="entry name" value="Rhodanese-like domain"/>
    <property type="match status" value="1"/>
</dbReference>
<dbReference type="PRINTS" id="PR00368">
    <property type="entry name" value="FADPNR"/>
</dbReference>
<dbReference type="PANTHER" id="PTHR43429">
    <property type="entry name" value="PYRIDINE NUCLEOTIDE-DISULFIDE OXIDOREDUCTASE DOMAIN-CONTAINING"/>
    <property type="match status" value="1"/>
</dbReference>
<evidence type="ECO:0000256" key="1">
    <source>
        <dbReference type="ARBA" id="ARBA00001974"/>
    </source>
</evidence>